<keyword evidence="3" id="KW-0479">Metal-binding</keyword>
<gene>
    <name evidence="12" type="ORF">BV898_14350</name>
</gene>
<dbReference type="SMART" id="SM00393">
    <property type="entry name" value="R3H"/>
    <property type="match status" value="1"/>
</dbReference>
<feature type="compositionally biased region" description="Polar residues" evidence="10">
    <location>
        <begin position="118"/>
        <end position="132"/>
    </location>
</feature>
<accession>A0A9X6N8H7</accession>
<dbReference type="PANTHER" id="PTHR12360">
    <property type="entry name" value="NUCLEAR TRANSCRIPTION FACTOR, X-BOX BINDING 1 NFX1"/>
    <property type="match status" value="1"/>
</dbReference>
<dbReference type="Gene3D" id="3.30.1370.50">
    <property type="entry name" value="R3H-like domain"/>
    <property type="match status" value="1"/>
</dbReference>
<evidence type="ECO:0000256" key="5">
    <source>
        <dbReference type="ARBA" id="ARBA00022771"/>
    </source>
</evidence>
<dbReference type="InterPro" id="IPR001374">
    <property type="entry name" value="R3H_dom"/>
</dbReference>
<feature type="compositionally biased region" description="Polar residues" evidence="10">
    <location>
        <begin position="1131"/>
        <end position="1143"/>
    </location>
</feature>
<dbReference type="PROSITE" id="PS51061">
    <property type="entry name" value="R3H"/>
    <property type="match status" value="1"/>
</dbReference>
<dbReference type="Pfam" id="PF01424">
    <property type="entry name" value="R3H"/>
    <property type="match status" value="1"/>
</dbReference>
<comment type="similarity">
    <text evidence="2">Belongs to the NFX1 family.</text>
</comment>
<dbReference type="GO" id="GO:0008270">
    <property type="term" value="F:zinc ion binding"/>
    <property type="evidence" value="ECO:0007669"/>
    <property type="project" value="UniProtKB-KW"/>
</dbReference>
<evidence type="ECO:0000256" key="8">
    <source>
        <dbReference type="ARBA" id="ARBA00023163"/>
    </source>
</evidence>
<dbReference type="GO" id="GO:0000977">
    <property type="term" value="F:RNA polymerase II transcription regulatory region sequence-specific DNA binding"/>
    <property type="evidence" value="ECO:0007669"/>
    <property type="project" value="TreeGrafter"/>
</dbReference>
<comment type="caution">
    <text evidence="12">The sequence shown here is derived from an EMBL/GenBank/DDBJ whole genome shotgun (WGS) entry which is preliminary data.</text>
</comment>
<dbReference type="Pfam" id="PF01422">
    <property type="entry name" value="zf-NF-X1"/>
    <property type="match status" value="7"/>
</dbReference>
<comment type="subcellular location">
    <subcellularLocation>
        <location evidence="1">Nucleus</location>
    </subcellularLocation>
</comment>
<evidence type="ECO:0000256" key="1">
    <source>
        <dbReference type="ARBA" id="ARBA00004123"/>
    </source>
</evidence>
<evidence type="ECO:0000259" key="11">
    <source>
        <dbReference type="PROSITE" id="PS51061"/>
    </source>
</evidence>
<reference evidence="13" key="1">
    <citation type="submission" date="2017-01" db="EMBL/GenBank/DDBJ databases">
        <title>Comparative genomics of anhydrobiosis in the tardigrade Hypsibius dujardini.</title>
        <authorList>
            <person name="Yoshida Y."/>
            <person name="Koutsovoulos G."/>
            <person name="Laetsch D."/>
            <person name="Stevens L."/>
            <person name="Kumar S."/>
            <person name="Horikawa D."/>
            <person name="Ishino K."/>
            <person name="Komine S."/>
            <person name="Tomita M."/>
            <person name="Blaxter M."/>
            <person name="Arakawa K."/>
        </authorList>
    </citation>
    <scope>NUCLEOTIDE SEQUENCE [LARGE SCALE GENOMIC DNA]</scope>
    <source>
        <strain evidence="13">Z151</strain>
    </source>
</reference>
<protein>
    <submittedName>
        <fullName evidence="12">Transcriptional repressor NF-X1</fullName>
    </submittedName>
</protein>
<keyword evidence="9" id="KW-0539">Nucleus</keyword>
<dbReference type="EMBL" id="MTYJ01000174">
    <property type="protein sequence ID" value="OWA49815.1"/>
    <property type="molecule type" value="Genomic_DNA"/>
</dbReference>
<feature type="compositionally biased region" description="Gly residues" evidence="10">
    <location>
        <begin position="1119"/>
        <end position="1129"/>
    </location>
</feature>
<feature type="region of interest" description="Disordered" evidence="10">
    <location>
        <begin position="950"/>
        <end position="977"/>
    </location>
</feature>
<dbReference type="InterPro" id="IPR000967">
    <property type="entry name" value="Znf_NFX1"/>
</dbReference>
<dbReference type="GO" id="GO:0005634">
    <property type="term" value="C:nucleus"/>
    <property type="evidence" value="ECO:0007669"/>
    <property type="project" value="UniProtKB-SubCell"/>
</dbReference>
<keyword evidence="4" id="KW-0677">Repeat</keyword>
<dbReference type="InterPro" id="IPR034078">
    <property type="entry name" value="NFX1_fam"/>
</dbReference>
<name>A0A9X6N8H7_HYPEX</name>
<feature type="region of interest" description="Disordered" evidence="10">
    <location>
        <begin position="113"/>
        <end position="277"/>
    </location>
</feature>
<evidence type="ECO:0000256" key="7">
    <source>
        <dbReference type="ARBA" id="ARBA00023015"/>
    </source>
</evidence>
<evidence type="ECO:0000256" key="4">
    <source>
        <dbReference type="ARBA" id="ARBA00022737"/>
    </source>
</evidence>
<dbReference type="InterPro" id="IPR036867">
    <property type="entry name" value="R3H_dom_sf"/>
</dbReference>
<evidence type="ECO:0000313" key="13">
    <source>
        <dbReference type="Proteomes" id="UP000192578"/>
    </source>
</evidence>
<organism evidence="12 13">
    <name type="scientific">Hypsibius exemplaris</name>
    <name type="common">Freshwater tardigrade</name>
    <dbReference type="NCBI Taxonomy" id="2072580"/>
    <lineage>
        <taxon>Eukaryota</taxon>
        <taxon>Metazoa</taxon>
        <taxon>Ecdysozoa</taxon>
        <taxon>Tardigrada</taxon>
        <taxon>Eutardigrada</taxon>
        <taxon>Parachela</taxon>
        <taxon>Hypsibioidea</taxon>
        <taxon>Hypsibiidae</taxon>
        <taxon>Hypsibius</taxon>
    </lineage>
</organism>
<dbReference type="OrthoDB" id="6512771at2759"/>
<feature type="compositionally biased region" description="Polar residues" evidence="10">
    <location>
        <begin position="241"/>
        <end position="250"/>
    </location>
</feature>
<keyword evidence="5" id="KW-0863">Zinc-finger</keyword>
<dbReference type="GO" id="GO:0000981">
    <property type="term" value="F:DNA-binding transcription factor activity, RNA polymerase II-specific"/>
    <property type="evidence" value="ECO:0007669"/>
    <property type="project" value="TreeGrafter"/>
</dbReference>
<dbReference type="PANTHER" id="PTHR12360:SF12">
    <property type="entry name" value="TRANSCRIPTIONAL REPRESSOR NF-X1"/>
    <property type="match status" value="1"/>
</dbReference>
<feature type="region of interest" description="Disordered" evidence="10">
    <location>
        <begin position="1116"/>
        <end position="1153"/>
    </location>
</feature>
<dbReference type="GO" id="GO:0000122">
    <property type="term" value="P:negative regulation of transcription by RNA polymerase II"/>
    <property type="evidence" value="ECO:0007669"/>
    <property type="project" value="TreeGrafter"/>
</dbReference>
<evidence type="ECO:0000256" key="2">
    <source>
        <dbReference type="ARBA" id="ARBA00007269"/>
    </source>
</evidence>
<feature type="compositionally biased region" description="Basic residues" evidence="10">
    <location>
        <begin position="151"/>
        <end position="162"/>
    </location>
</feature>
<dbReference type="Proteomes" id="UP000192578">
    <property type="component" value="Unassembled WGS sequence"/>
</dbReference>
<dbReference type="SUPFAM" id="SSF82708">
    <property type="entry name" value="R3H domain"/>
    <property type="match status" value="1"/>
</dbReference>
<evidence type="ECO:0000256" key="3">
    <source>
        <dbReference type="ARBA" id="ARBA00022723"/>
    </source>
</evidence>
<dbReference type="SMART" id="SM00438">
    <property type="entry name" value="ZnF_NFX"/>
    <property type="match status" value="9"/>
</dbReference>
<dbReference type="AlphaFoldDB" id="A0A9X6N8H7"/>
<feature type="compositionally biased region" description="Polar residues" evidence="10">
    <location>
        <begin position="961"/>
        <end position="970"/>
    </location>
</feature>
<keyword evidence="13" id="KW-1185">Reference proteome</keyword>
<evidence type="ECO:0000256" key="9">
    <source>
        <dbReference type="ARBA" id="ARBA00023242"/>
    </source>
</evidence>
<evidence type="ECO:0000256" key="6">
    <source>
        <dbReference type="ARBA" id="ARBA00022833"/>
    </source>
</evidence>
<keyword evidence="8" id="KW-0804">Transcription</keyword>
<evidence type="ECO:0000256" key="10">
    <source>
        <dbReference type="SAM" id="MobiDB-lite"/>
    </source>
</evidence>
<feature type="domain" description="R3H" evidence="11">
    <location>
        <begin position="987"/>
        <end position="1054"/>
    </location>
</feature>
<proteinExistence type="inferred from homology"/>
<evidence type="ECO:0000313" key="12">
    <source>
        <dbReference type="EMBL" id="OWA49815.1"/>
    </source>
</evidence>
<keyword evidence="7" id="KW-0805">Transcription regulation</keyword>
<sequence length="1153" mass="125370">MTREGLRHSNSASSVVQFSSTKSSLGVFLPRGFDSPFTGFHKCAALLSLPNFNENTGQHSRPSELPSAYTSTGGNTLSNLATAFDKINFPTSSTEMADMLTVSEVESFPHHALPTGTAPFSSGFTGVPQPNANRPVPSRATLSQQGNNRGSHGRGSHSHRQQHPSGSASTNYHPIESYDNGFGNQPYDDPPMNRPAPAKRGRINRPPFGNVNAPTRHYGNDPYAPRGYPPQGQYRAPQRGPTGQPSQGRNGYQDDWQRGSGARKNPPGRPQPGEATAVAELGSQDARRSIRGGPVVACDGAEREYRAARATTVRSAPNRGGGYQRATKVEDQNQRERLTEELSKEKLECQFCYERIWSKQPTWGCEGCYNVFHLKCLRGWASTCMKESQDGTWRCMICQVILMEEPRQYLCFCRKQDNPEWNPAITPHSCGQVCGKGSAKGNAGLGCEHPCTCLCHPGPCPPCQRLVSKSCGCGKTQIQDQCASTSVHVCQSTCDKLLNCGNHRCQQPCHSGPCLECPVTVEKACHCGREVRELSCLTSKTSLDFACDKVCGGKLNCGNHVCERLCHAGACLPCGRSPDLVKRCPCGKTLLEELGVPRRKSCLDVIAGCGEVCGRVLACGPGKSPHACEEVCHDGACPPCGKKTQVNCVCGSSSQVVSCASLTPEIRNWKCPKRCQKKMLCGRHKCENVCCDYEEHVCWKQCQKKLTCGLHQCEDPCGHPGGCRRCLNTSFEERTCRCGSTVQHPPIPCGAPLPECRYPCSLDHPCGHFATHACHGDAECPPCTFLCEKECFGGHERRRNIPCHVQGLSCGKDCMKALTCGVHFCKKKCHAGLCQPAGETKCSQLCTITVERKCGHPCNLPCHGATKCPPSPCKAVLDVTCECRLRKEKIACYQHEKLLKDYLKRQQAQEVGGLKLLKLDDLRYAMPIDVLECDEECRKVERNKSLASALNLEHNPDGDSTDATGVSSSLGPPVYGEPLKQAARENLRWASQMENSLISLVKTVRETGASRRHQLQPMKYEQRKFVHELAEFYGCQTQSLDQEPVRSVVLIGKPDAVTLPSAPLYQIIAAERPAKQTAKCPSSQSRAAMMAGAAGGAVERNAEKFSWPLEMPSVMVNSAGGGGGGGGGWHASSSSAQGRNKSVPTVDYFEVTD</sequence>
<keyword evidence="6" id="KW-0862">Zinc</keyword>
<dbReference type="CDD" id="cd06008">
    <property type="entry name" value="NF-X1-zinc-finger"/>
    <property type="match status" value="5"/>
</dbReference>